<accession>A0A2M4BVJ5</accession>
<evidence type="ECO:0000313" key="2">
    <source>
        <dbReference type="EMBL" id="MBW57110.1"/>
    </source>
</evidence>
<feature type="region of interest" description="Disordered" evidence="1">
    <location>
        <begin position="108"/>
        <end position="133"/>
    </location>
</feature>
<dbReference type="EMBL" id="GGFJ01007969">
    <property type="protein sequence ID" value="MBW57110.1"/>
    <property type="molecule type" value="Transcribed_RNA"/>
</dbReference>
<reference evidence="2" key="1">
    <citation type="submission" date="2018-01" db="EMBL/GenBank/DDBJ databases">
        <title>An insight into the sialome of Amazonian anophelines.</title>
        <authorList>
            <person name="Ribeiro J.M."/>
            <person name="Scarpassa V."/>
            <person name="Calvo E."/>
        </authorList>
    </citation>
    <scope>NUCLEOTIDE SEQUENCE</scope>
    <source>
        <tissue evidence="2">Salivary glands</tissue>
    </source>
</reference>
<protein>
    <submittedName>
        <fullName evidence="2">Uncharacterized protein</fullName>
    </submittedName>
</protein>
<proteinExistence type="predicted"/>
<organism evidence="2">
    <name type="scientific">Anopheles marajoara</name>
    <dbReference type="NCBI Taxonomy" id="58244"/>
    <lineage>
        <taxon>Eukaryota</taxon>
        <taxon>Metazoa</taxon>
        <taxon>Ecdysozoa</taxon>
        <taxon>Arthropoda</taxon>
        <taxon>Hexapoda</taxon>
        <taxon>Insecta</taxon>
        <taxon>Pterygota</taxon>
        <taxon>Neoptera</taxon>
        <taxon>Endopterygota</taxon>
        <taxon>Diptera</taxon>
        <taxon>Nematocera</taxon>
        <taxon>Culicoidea</taxon>
        <taxon>Culicidae</taxon>
        <taxon>Anophelinae</taxon>
        <taxon>Anopheles</taxon>
    </lineage>
</organism>
<dbReference type="PANTHER" id="PTHR33327">
    <property type="entry name" value="ENDONUCLEASE"/>
    <property type="match status" value="1"/>
</dbReference>
<name>A0A2M4BVJ5_9DIPT</name>
<feature type="compositionally biased region" description="Basic residues" evidence="1">
    <location>
        <begin position="111"/>
        <end position="123"/>
    </location>
</feature>
<dbReference type="PANTHER" id="PTHR33327:SF3">
    <property type="entry name" value="RNA-DIRECTED DNA POLYMERASE"/>
    <property type="match status" value="1"/>
</dbReference>
<evidence type="ECO:0000256" key="1">
    <source>
        <dbReference type="SAM" id="MobiDB-lite"/>
    </source>
</evidence>
<dbReference type="AlphaFoldDB" id="A0A2M4BVJ5"/>
<sequence length="293" mass="32685">MELGDRRPSELFADMRHAANTALSETVLQNLWASRLPAHAQSAVIAFRGTIAEKMAVADAIIDSLSLRGMSGAGPARLNAVASPPSSEMSELRQMVADLTRSVAQLSTLVSRRRSRSRGRSKSRPREESGHAGPKICYYHRRYGNEARNCIPPCSHSATAPGPTGQEIDRQQYSQHSQQSSNAVVCSLVTIEELMERFFEIEEVKESNNWSTEEAACENHYKMTTTRAPDGRYVVQLPRKPETINTLDESKSIALRRFLANERKLQRNPATKTAAHVIYGRIHKPWTHESDSS</sequence>